<dbReference type="InterPro" id="IPR027417">
    <property type="entry name" value="P-loop_NTPase"/>
</dbReference>
<dbReference type="GO" id="GO:0005524">
    <property type="term" value="F:ATP binding"/>
    <property type="evidence" value="ECO:0007669"/>
    <property type="project" value="UniProtKB-UniRule"/>
</dbReference>
<protein>
    <recommendedName>
        <fullName evidence="5">ATP-dependent protease ATPase subunit HslU</fullName>
    </recommendedName>
    <alternativeName>
        <fullName evidence="5">Unfoldase HslU</fullName>
    </alternativeName>
</protein>
<dbReference type="AlphaFoldDB" id="A0A1J5EJ82"/>
<evidence type="ECO:0000256" key="5">
    <source>
        <dbReference type="HAMAP-Rule" id="MF_00249"/>
    </source>
</evidence>
<evidence type="ECO:0000313" key="10">
    <source>
        <dbReference type="Proteomes" id="UP000183085"/>
    </source>
</evidence>
<keyword evidence="4 5" id="KW-0143">Chaperone</keyword>
<dbReference type="InterPro" id="IPR050052">
    <property type="entry name" value="ATP-dep_Clp_protease_ClpX"/>
</dbReference>
<dbReference type="Gene3D" id="1.10.8.60">
    <property type="match status" value="1"/>
</dbReference>
<comment type="subcellular location">
    <subcellularLocation>
        <location evidence="5">Cytoplasm</location>
    </subcellularLocation>
</comment>
<dbReference type="InterPro" id="IPR019489">
    <property type="entry name" value="Clp_ATPase_C"/>
</dbReference>
<evidence type="ECO:0000256" key="2">
    <source>
        <dbReference type="ARBA" id="ARBA00022741"/>
    </source>
</evidence>
<keyword evidence="2 5" id="KW-0547">Nucleotide-binding</keyword>
<dbReference type="Pfam" id="PF00004">
    <property type="entry name" value="AAA"/>
    <property type="match status" value="1"/>
</dbReference>
<sequence length="454" mass="51255">MQDLTPMEIVKELDRYIIGQDKAKKAVAIALRNRIRRQRLAEELREEVSPKNIIMIGPTGVGKTEIARRLSNLANVPFLKIEATKFTEVGYVGRDVESMVRDLAAMTVNLVKQDAMKKIEKEAMDMAEEKIMDILLPLPKTKKKKKSDEEGEDNAAQEMEKIQNSREKLRKKLKQGQLENRMIEIDTKDASMPMFEIFAGSGMEGLDMGLSDALSTMLPQKVKKRKVSIVEARRILINEESQKLIDMEDILKDAISRIENQGIIFLDELDKVVSTGSRTGGPDVSREGVQRDLLPIVEGTTVTTRYGPVRTNHILFIAAGTFHDAKPADMISELQGRFPVRVELSSLVREDFIQILTEPRNAIIKQYVALLGTEGVDLQFQEDAIYEIASLASIVNENTEDIGARRLHTIMEKVVENISFETPPRTGTVIIDAEYVRSMLNEIIKDKDLSRYIL</sequence>
<evidence type="ECO:0000259" key="7">
    <source>
        <dbReference type="SMART" id="SM00382"/>
    </source>
</evidence>
<comment type="caution">
    <text evidence="9">The sequence shown here is derived from an EMBL/GenBank/DDBJ whole genome shotgun (WGS) entry which is preliminary data.</text>
</comment>
<dbReference type="GO" id="GO:0036402">
    <property type="term" value="F:proteasome-activating activity"/>
    <property type="evidence" value="ECO:0007669"/>
    <property type="project" value="UniProtKB-UniRule"/>
</dbReference>
<feature type="binding site" evidence="5">
    <location>
        <begin position="60"/>
        <end position="65"/>
    </location>
    <ligand>
        <name>ATP</name>
        <dbReference type="ChEBI" id="CHEBI:30616"/>
    </ligand>
</feature>
<feature type="binding site" evidence="5">
    <location>
        <position position="18"/>
    </location>
    <ligand>
        <name>ATP</name>
        <dbReference type="ChEBI" id="CHEBI:30616"/>
    </ligand>
</feature>
<dbReference type="GO" id="GO:0008233">
    <property type="term" value="F:peptidase activity"/>
    <property type="evidence" value="ECO:0007669"/>
    <property type="project" value="InterPro"/>
</dbReference>
<dbReference type="NCBIfam" id="TIGR00390">
    <property type="entry name" value="hslU"/>
    <property type="match status" value="1"/>
</dbReference>
<feature type="binding site" evidence="5">
    <location>
        <position position="267"/>
    </location>
    <ligand>
        <name>ATP</name>
        <dbReference type="ChEBI" id="CHEBI:30616"/>
    </ligand>
</feature>
<dbReference type="InterPro" id="IPR003593">
    <property type="entry name" value="AAA+_ATPase"/>
</dbReference>
<name>A0A1J5EJ82_9BACT</name>
<dbReference type="PANTHER" id="PTHR48102:SF3">
    <property type="entry name" value="ATP-DEPENDENT PROTEASE ATPASE SUBUNIT HSLU"/>
    <property type="match status" value="1"/>
</dbReference>
<evidence type="ECO:0000256" key="4">
    <source>
        <dbReference type="ARBA" id="ARBA00023186"/>
    </source>
</evidence>
<feature type="binding site" evidence="5">
    <location>
        <position position="333"/>
    </location>
    <ligand>
        <name>ATP</name>
        <dbReference type="ChEBI" id="CHEBI:30616"/>
    </ligand>
</feature>
<dbReference type="STRING" id="1817895.AUJ95_01310"/>
<proteinExistence type="inferred from homology"/>
<feature type="binding site" evidence="5">
    <location>
        <position position="405"/>
    </location>
    <ligand>
        <name>ATP</name>
        <dbReference type="ChEBI" id="CHEBI:30616"/>
    </ligand>
</feature>
<feature type="domain" description="AAA+ ATPase" evidence="7">
    <location>
        <begin position="49"/>
        <end position="344"/>
    </location>
</feature>
<dbReference type="Proteomes" id="UP000183085">
    <property type="component" value="Unassembled WGS sequence"/>
</dbReference>
<comment type="subunit">
    <text evidence="5">A double ring-shaped homohexamer of HslV is capped on each side by a ring-shaped HslU homohexamer. The assembly of the HslU/HslV complex is dependent on binding of ATP.</text>
</comment>
<gene>
    <name evidence="5" type="primary">hslU</name>
    <name evidence="9" type="ORF">AUJ95_01310</name>
</gene>
<dbReference type="GO" id="GO:0009376">
    <property type="term" value="C:HslUV protease complex"/>
    <property type="evidence" value="ECO:0007669"/>
    <property type="project" value="UniProtKB-UniRule"/>
</dbReference>
<feature type="region of interest" description="Disordered" evidence="6">
    <location>
        <begin position="141"/>
        <end position="164"/>
    </location>
</feature>
<dbReference type="GO" id="GO:0016887">
    <property type="term" value="F:ATP hydrolysis activity"/>
    <property type="evidence" value="ECO:0007669"/>
    <property type="project" value="InterPro"/>
</dbReference>
<comment type="function">
    <text evidence="5">ATPase subunit of a proteasome-like degradation complex; this subunit has chaperone activity. The binding of ATP and its subsequent hydrolysis by HslU are essential for unfolding of protein substrates subsequently hydrolyzed by HslV. HslU recognizes the N-terminal part of its protein substrates and unfolds these before they are guided to HslV for hydrolysis.</text>
</comment>
<organism evidence="9 10">
    <name type="scientific">Candidatus Desantisbacteria bacterium CG2_30_40_21</name>
    <dbReference type="NCBI Taxonomy" id="1817895"/>
    <lineage>
        <taxon>Bacteria</taxon>
        <taxon>Candidatus Desantisiibacteriota</taxon>
    </lineage>
</organism>
<dbReference type="SMART" id="SM01086">
    <property type="entry name" value="ClpB_D2-small"/>
    <property type="match status" value="1"/>
</dbReference>
<dbReference type="InterPro" id="IPR003959">
    <property type="entry name" value="ATPase_AAA_core"/>
</dbReference>
<dbReference type="Gene3D" id="3.40.50.300">
    <property type="entry name" value="P-loop containing nucleotide triphosphate hydrolases"/>
    <property type="match status" value="1"/>
</dbReference>
<evidence type="ECO:0000256" key="6">
    <source>
        <dbReference type="SAM" id="MobiDB-lite"/>
    </source>
</evidence>
<evidence type="ECO:0000256" key="3">
    <source>
        <dbReference type="ARBA" id="ARBA00022840"/>
    </source>
</evidence>
<keyword evidence="3 5" id="KW-0067">ATP-binding</keyword>
<dbReference type="InterPro" id="IPR004491">
    <property type="entry name" value="HslU"/>
</dbReference>
<dbReference type="SMART" id="SM00382">
    <property type="entry name" value="AAA"/>
    <property type="match status" value="1"/>
</dbReference>
<dbReference type="PANTHER" id="PTHR48102">
    <property type="entry name" value="ATP-DEPENDENT CLP PROTEASE ATP-BINDING SUBUNIT CLPX-LIKE, MITOCHONDRIAL-RELATED"/>
    <property type="match status" value="1"/>
</dbReference>
<reference evidence="9 10" key="1">
    <citation type="journal article" date="2016" name="Environ. Microbiol.">
        <title>Genomic resolution of a cold subsurface aquifer community provides metabolic insights for novel microbes adapted to high CO concentrations.</title>
        <authorList>
            <person name="Probst A.J."/>
            <person name="Castelle C.J."/>
            <person name="Singh A."/>
            <person name="Brown C.T."/>
            <person name="Anantharaman K."/>
            <person name="Sharon I."/>
            <person name="Hug L.A."/>
            <person name="Burstein D."/>
            <person name="Emerson J.B."/>
            <person name="Thomas B.C."/>
            <person name="Banfield J.F."/>
        </authorList>
    </citation>
    <scope>NUCLEOTIDE SEQUENCE [LARGE SCALE GENOMIC DNA]</scope>
    <source>
        <strain evidence="9">CG2_30_40_21</strain>
    </source>
</reference>
<dbReference type="Gene3D" id="1.10.8.10">
    <property type="entry name" value="DNA helicase RuvA subunit, C-terminal domain"/>
    <property type="match status" value="1"/>
</dbReference>
<keyword evidence="5" id="KW-0963">Cytoplasm</keyword>
<evidence type="ECO:0000256" key="1">
    <source>
        <dbReference type="ARBA" id="ARBA00009771"/>
    </source>
</evidence>
<dbReference type="Pfam" id="PF07724">
    <property type="entry name" value="AAA_2"/>
    <property type="match status" value="1"/>
</dbReference>
<evidence type="ECO:0000259" key="8">
    <source>
        <dbReference type="SMART" id="SM01086"/>
    </source>
</evidence>
<dbReference type="GO" id="GO:0043335">
    <property type="term" value="P:protein unfolding"/>
    <property type="evidence" value="ECO:0007669"/>
    <property type="project" value="UniProtKB-UniRule"/>
</dbReference>
<comment type="similarity">
    <text evidence="1 5">Belongs to the ClpX chaperone family. HslU subfamily.</text>
</comment>
<dbReference type="FunFam" id="3.40.50.300:FF:000220">
    <property type="entry name" value="ATP-dependent protease ATPase subunit HslU"/>
    <property type="match status" value="1"/>
</dbReference>
<evidence type="ECO:0000313" key="9">
    <source>
        <dbReference type="EMBL" id="OIP42792.1"/>
    </source>
</evidence>
<dbReference type="SUPFAM" id="SSF52540">
    <property type="entry name" value="P-loop containing nucleoside triphosphate hydrolases"/>
    <property type="match status" value="1"/>
</dbReference>
<dbReference type="NCBIfam" id="NF003544">
    <property type="entry name" value="PRK05201.1"/>
    <property type="match status" value="1"/>
</dbReference>
<dbReference type="EMBL" id="MNYI01000037">
    <property type="protein sequence ID" value="OIP42792.1"/>
    <property type="molecule type" value="Genomic_DNA"/>
</dbReference>
<dbReference type="HAMAP" id="MF_00249">
    <property type="entry name" value="HslU"/>
    <property type="match status" value="1"/>
</dbReference>
<accession>A0A1J5EJ82</accession>
<feature type="domain" description="Clp ATPase C-terminal" evidence="8">
    <location>
        <begin position="347"/>
        <end position="440"/>
    </location>
</feature>